<reference evidence="1" key="2">
    <citation type="journal article" date="2010" name="Nature">
        <title>Comparative genomics reveals mobile pathogenicity chromosomes in Fusarium.</title>
        <authorList>
            <person name="Ma L.J."/>
            <person name="van der Does H.C."/>
            <person name="Borkovich K.A."/>
            <person name="Coleman J.J."/>
            <person name="Daboussi M.J."/>
            <person name="Di Pietro A."/>
            <person name="Dufresne M."/>
            <person name="Freitag M."/>
            <person name="Grabherr M."/>
            <person name="Henrissat B."/>
            <person name="Houterman P.M."/>
            <person name="Kang S."/>
            <person name="Shim W.B."/>
            <person name="Woloshuk C."/>
            <person name="Xie X."/>
            <person name="Xu J.R."/>
            <person name="Antoniw J."/>
            <person name="Baker S.E."/>
            <person name="Bluhm B.H."/>
            <person name="Breakspear A."/>
            <person name="Brown D.W."/>
            <person name="Butchko R.A."/>
            <person name="Chapman S."/>
            <person name="Coulson R."/>
            <person name="Coutinho P.M."/>
            <person name="Danchin E.G."/>
            <person name="Diener A."/>
            <person name="Gale L.R."/>
            <person name="Gardiner D.M."/>
            <person name="Goff S."/>
            <person name="Hammond-Kosack K.E."/>
            <person name="Hilburn K."/>
            <person name="Hua-Van A."/>
            <person name="Jonkers W."/>
            <person name="Kazan K."/>
            <person name="Kodira C.D."/>
            <person name="Koehrsen M."/>
            <person name="Kumar L."/>
            <person name="Lee Y.H."/>
            <person name="Li L."/>
            <person name="Manners J.M."/>
            <person name="Miranda-Saavedra D."/>
            <person name="Mukherjee M."/>
            <person name="Park G."/>
            <person name="Park J."/>
            <person name="Park S.Y."/>
            <person name="Proctor R.H."/>
            <person name="Regev A."/>
            <person name="Ruiz-Roldan M.C."/>
            <person name="Sain D."/>
            <person name="Sakthikumar S."/>
            <person name="Sykes S."/>
            <person name="Schwartz D.C."/>
            <person name="Turgeon B.G."/>
            <person name="Wapinski I."/>
            <person name="Yoder O."/>
            <person name="Young S."/>
            <person name="Zeng Q."/>
            <person name="Zhou S."/>
            <person name="Galagan J."/>
            <person name="Cuomo C.A."/>
            <person name="Kistler H.C."/>
            <person name="Rep M."/>
        </authorList>
    </citation>
    <scope>NUCLEOTIDE SEQUENCE [LARGE SCALE GENOMIC DNA]</scope>
    <source>
        <strain evidence="1">4287</strain>
    </source>
</reference>
<reference evidence="1" key="1">
    <citation type="submission" date="2007-04" db="EMBL/GenBank/DDBJ databases">
        <authorList>
            <consortium name="The Broad Institute Genome Sequencing Platform"/>
            <person name="Birren B."/>
            <person name="Lander E."/>
            <person name="Galagan J."/>
            <person name="Nusbaum C."/>
            <person name="Devon K."/>
            <person name="Ma L.-J."/>
            <person name="Jaffe D."/>
            <person name="Butler J."/>
            <person name="Alvarez P."/>
            <person name="Gnerre S."/>
            <person name="Grabherr M."/>
            <person name="Kleber M."/>
            <person name="Mauceli E."/>
            <person name="Brockman W."/>
            <person name="MacCallum I.A."/>
            <person name="Young S."/>
            <person name="LaButti K."/>
            <person name="DeCaprio D."/>
            <person name="Crawford M."/>
            <person name="Koehrsen M."/>
            <person name="Engels R."/>
            <person name="Montgomery P."/>
            <person name="Pearson M."/>
            <person name="Howarth C."/>
            <person name="Larson L."/>
            <person name="White J."/>
            <person name="O'Leary S."/>
            <person name="Kodira C."/>
            <person name="Zeng Q."/>
            <person name="Yandava C."/>
            <person name="Alvarado L."/>
            <person name="Kistler C."/>
            <person name="Shim W.-B."/>
            <person name="Kang S."/>
            <person name="Woloshuk C."/>
        </authorList>
    </citation>
    <scope>NUCLEOTIDE SEQUENCE</scope>
    <source>
        <strain evidence="1">4287</strain>
    </source>
</reference>
<accession>A0A0J9VAI6</accession>
<dbReference type="RefSeq" id="XP_018246175.1">
    <property type="nucleotide sequence ID" value="XM_018400256.1"/>
</dbReference>
<dbReference type="KEGG" id="fox:FOXG_19993"/>
<organism evidence="1 2">
    <name type="scientific">Fusarium oxysporum f. sp. lycopersici (strain 4287 / CBS 123668 / FGSC 9935 / NRRL 34936)</name>
    <name type="common">Fusarium vascular wilt of tomato</name>
    <dbReference type="NCBI Taxonomy" id="426428"/>
    <lineage>
        <taxon>Eukaryota</taxon>
        <taxon>Fungi</taxon>
        <taxon>Dikarya</taxon>
        <taxon>Ascomycota</taxon>
        <taxon>Pezizomycotina</taxon>
        <taxon>Sordariomycetes</taxon>
        <taxon>Hypocreomycetidae</taxon>
        <taxon>Hypocreales</taxon>
        <taxon>Nectriaceae</taxon>
        <taxon>Fusarium</taxon>
        <taxon>Fusarium oxysporum species complex</taxon>
    </lineage>
</organism>
<evidence type="ECO:0000313" key="2">
    <source>
        <dbReference type="Proteomes" id="UP000009097"/>
    </source>
</evidence>
<dbReference type="OrthoDB" id="5086491at2759"/>
<gene>
    <name evidence="1" type="ORF">FOXG_19993</name>
</gene>
<dbReference type="VEuPathDB" id="FungiDB:FOXG_19993"/>
<sequence length="73" mass="8643">MCKNFITTTTCRKCGHCVNIEFDDKFCDDFKKKGKECRREVEHKQKGADPSKCSECKQRRMSLEKEKGFNWES</sequence>
<name>A0A0J9VAI6_FUSO4</name>
<proteinExistence type="predicted"/>
<dbReference type="Proteomes" id="UP000009097">
    <property type="component" value="Unassembled WGS sequence"/>
</dbReference>
<dbReference type="GeneID" id="28960699"/>
<dbReference type="AlphaFoldDB" id="A0A0J9VAI6"/>
<evidence type="ECO:0000313" key="1">
    <source>
        <dbReference type="EMBL" id="KNB08130.1"/>
    </source>
</evidence>
<dbReference type="EMBL" id="DS231706">
    <property type="protein sequence ID" value="KNB08130.1"/>
    <property type="molecule type" value="Genomic_DNA"/>
</dbReference>
<protein>
    <submittedName>
        <fullName evidence="1">Uncharacterized protein</fullName>
    </submittedName>
</protein>